<evidence type="ECO:0000313" key="3">
    <source>
        <dbReference type="EMBL" id="TGB01712.1"/>
    </source>
</evidence>
<keyword evidence="2" id="KW-0472">Membrane</keyword>
<dbReference type="Proteomes" id="UP000297982">
    <property type="component" value="Unassembled WGS sequence"/>
</dbReference>
<dbReference type="STRING" id="192814.GCA_900166575_03178"/>
<accession>A0A4Z0GVJ2</accession>
<reference evidence="3 4" key="1">
    <citation type="journal article" date="2003" name="Int. J. Syst. Evol. Microbiol.">
        <title>Halobacillus salinus sp. nov., isolated from a salt lake on the coast of the East Sea in Korea.</title>
        <authorList>
            <person name="Yoon J.H."/>
            <person name="Kang K.H."/>
            <person name="Park Y.H."/>
        </authorList>
    </citation>
    <scope>NUCLEOTIDE SEQUENCE [LARGE SCALE GENOMIC DNA]</scope>
    <source>
        <strain evidence="3 4">HSL-3</strain>
    </source>
</reference>
<evidence type="ECO:0000313" key="4">
    <source>
        <dbReference type="Proteomes" id="UP000297982"/>
    </source>
</evidence>
<evidence type="ECO:0000256" key="1">
    <source>
        <dbReference type="SAM" id="Coils"/>
    </source>
</evidence>
<feature type="transmembrane region" description="Helical" evidence="2">
    <location>
        <begin position="6"/>
        <end position="29"/>
    </location>
</feature>
<keyword evidence="2" id="KW-0812">Transmembrane</keyword>
<proteinExistence type="predicted"/>
<sequence length="279" mass="33288">MNKLTLSYIQLGIIAYVALLHLIILLLSIRHFRQVKKLHENVNNFKNEIQQESYDEFVFKQNRNHETLVQSLKRDWSESADELKEVLEGVLEETSIPQNHLDEDSIEVKKEQWLRLIKSKKLQWQDKWDAVLSALHKYPNHRPFIEVFREISEENSIDQRKLDQSKQVAERYFETCQAEDFHDAKQFYEEVHTEKIEEEPSAPPQEEKWIKQMEYIITKMKEKNVVNPALLSQLKKLNVQIQVDELQNHPGLMLRYQTAMKEVKRLNDLSRATKEPVLR</sequence>
<dbReference type="EMBL" id="SRJC01000005">
    <property type="protein sequence ID" value="TGB01712.1"/>
    <property type="molecule type" value="Genomic_DNA"/>
</dbReference>
<name>A0A4Z0GVJ2_9BACI</name>
<dbReference type="RefSeq" id="WP_135328397.1">
    <property type="nucleotide sequence ID" value="NZ_SRJC01000005.1"/>
</dbReference>
<keyword evidence="2" id="KW-1133">Transmembrane helix</keyword>
<gene>
    <name evidence="3" type="ORF">E4663_16285</name>
</gene>
<protein>
    <submittedName>
        <fullName evidence="3">Uncharacterized protein</fullName>
    </submittedName>
</protein>
<keyword evidence="1" id="KW-0175">Coiled coil</keyword>
<organism evidence="3 4">
    <name type="scientific">Halobacillus salinus</name>
    <dbReference type="NCBI Taxonomy" id="192814"/>
    <lineage>
        <taxon>Bacteria</taxon>
        <taxon>Bacillati</taxon>
        <taxon>Bacillota</taxon>
        <taxon>Bacilli</taxon>
        <taxon>Bacillales</taxon>
        <taxon>Bacillaceae</taxon>
        <taxon>Halobacillus</taxon>
    </lineage>
</organism>
<dbReference type="AlphaFoldDB" id="A0A4Z0GVJ2"/>
<keyword evidence="4" id="KW-1185">Reference proteome</keyword>
<feature type="coiled-coil region" evidence="1">
    <location>
        <begin position="35"/>
        <end position="93"/>
    </location>
</feature>
<evidence type="ECO:0000256" key="2">
    <source>
        <dbReference type="SAM" id="Phobius"/>
    </source>
</evidence>
<comment type="caution">
    <text evidence="3">The sequence shown here is derived from an EMBL/GenBank/DDBJ whole genome shotgun (WGS) entry which is preliminary data.</text>
</comment>